<name>A0A4Y2I3F2_ARAVE</name>
<keyword evidence="4" id="KW-1185">Reference proteome</keyword>
<keyword evidence="2" id="KW-0732">Signal</keyword>
<protein>
    <recommendedName>
        <fullName evidence="5">SEFIR domain-containing protein</fullName>
    </recommendedName>
</protein>
<reference evidence="3 4" key="1">
    <citation type="journal article" date="2019" name="Sci. Rep.">
        <title>Orb-weaving spider Araneus ventricosus genome elucidates the spidroin gene catalogue.</title>
        <authorList>
            <person name="Kono N."/>
            <person name="Nakamura H."/>
            <person name="Ohtoshi R."/>
            <person name="Moran D.A.P."/>
            <person name="Shinohara A."/>
            <person name="Yoshida Y."/>
            <person name="Fujiwara M."/>
            <person name="Mori M."/>
            <person name="Tomita M."/>
            <person name="Arakawa K."/>
        </authorList>
    </citation>
    <scope>NUCLEOTIDE SEQUENCE [LARGE SCALE GENOMIC DNA]</scope>
</reference>
<dbReference type="OrthoDB" id="6431722at2759"/>
<keyword evidence="1" id="KW-1133">Transmembrane helix</keyword>
<accession>A0A4Y2I3F2</accession>
<keyword evidence="1" id="KW-0812">Transmembrane</keyword>
<evidence type="ECO:0000313" key="4">
    <source>
        <dbReference type="Proteomes" id="UP000499080"/>
    </source>
</evidence>
<evidence type="ECO:0008006" key="5">
    <source>
        <dbReference type="Google" id="ProtNLM"/>
    </source>
</evidence>
<keyword evidence="1" id="KW-0472">Membrane</keyword>
<evidence type="ECO:0000313" key="3">
    <source>
        <dbReference type="EMBL" id="GBM71706.1"/>
    </source>
</evidence>
<feature type="transmembrane region" description="Helical" evidence="1">
    <location>
        <begin position="471"/>
        <end position="493"/>
    </location>
</feature>
<dbReference type="Proteomes" id="UP000499080">
    <property type="component" value="Unassembled WGS sequence"/>
</dbReference>
<feature type="chain" id="PRO_5021261010" description="SEFIR domain-containing protein" evidence="2">
    <location>
        <begin position="20"/>
        <end position="697"/>
    </location>
</feature>
<organism evidence="3 4">
    <name type="scientific">Araneus ventricosus</name>
    <name type="common">Orbweaver spider</name>
    <name type="synonym">Epeira ventricosa</name>
    <dbReference type="NCBI Taxonomy" id="182803"/>
    <lineage>
        <taxon>Eukaryota</taxon>
        <taxon>Metazoa</taxon>
        <taxon>Ecdysozoa</taxon>
        <taxon>Arthropoda</taxon>
        <taxon>Chelicerata</taxon>
        <taxon>Arachnida</taxon>
        <taxon>Araneae</taxon>
        <taxon>Araneomorphae</taxon>
        <taxon>Entelegynae</taxon>
        <taxon>Araneoidea</taxon>
        <taxon>Araneidae</taxon>
        <taxon>Araneus</taxon>
    </lineage>
</organism>
<feature type="signal peptide" evidence="2">
    <location>
        <begin position="1"/>
        <end position="19"/>
    </location>
</feature>
<comment type="caution">
    <text evidence="3">The sequence shown here is derived from an EMBL/GenBank/DDBJ whole genome shotgun (WGS) entry which is preliminary data.</text>
</comment>
<gene>
    <name evidence="3" type="ORF">AVEN_195445_2</name>
</gene>
<evidence type="ECO:0000256" key="2">
    <source>
        <dbReference type="SAM" id="SignalP"/>
    </source>
</evidence>
<dbReference type="AlphaFoldDB" id="A0A4Y2I3F2"/>
<dbReference type="EMBL" id="BGPR01002328">
    <property type="protein sequence ID" value="GBM71706.1"/>
    <property type="molecule type" value="Genomic_DNA"/>
</dbReference>
<proteinExistence type="predicted"/>
<sequence length="697" mass="80193">MLLIWFVLSSVALITKTASNTIGENLCDLSPRCMNNSLSLPVIRSKQPMLRCTKRTCDLLDNNLVAVNQINKIDIHLKDIQIKQKKNGYQVQAILSSYDDLIKQGNQSLLVKFSFGRDHACYQFLIPSSVLVKSKDILLSCFRIPILQRDHLEILFFVYKETDEVISIQAMDYSLSNVTVGQWLGGSQFRITYDLDHEFIYFSLNATQDLRCLFNYSISVYKSHQNHPCSIKQTPVYRWTDTLNSPYHRLNMSQKLLSLSQIYCIYAFFSKFQECGTLQSKYFYFISFFQLVPPSCEKWNFSIDVKTNKPTEREEVEGAKPPGPGRRKDLIATMTLWKQYPSCFSSYCMYLYEFASPSCDTDYGRLIPWKFKFDARSNKTVIFNSPICGKGRGHLLLLGKFNFEARPNKTEVVFKNVTIGYYCIVVVPFLVDGSARYDWTRDSRPIIVTGETGVNNIELIKDENTEFGTKVIVAISFLLFFTAFALWSCSAHIRRSKAKSNKVFSDEKEGKENMPLLTLPVDKVYLFHSHDDNSIKNDVSQLKNFLKDGAPFSVITLSDVLPEILEQSSRTVSNILECGCSGMGPSCASNKKFIIVISEKVLRIIDDEHLIWRSLEEPAFHMVLDFITANWRKAYCHLFLVAFNESIFEDRRFENMALRNVGAHYTIPDCLERLCVKLGFSSSRHMRREELPMCPER</sequence>
<evidence type="ECO:0000256" key="1">
    <source>
        <dbReference type="SAM" id="Phobius"/>
    </source>
</evidence>